<keyword evidence="1" id="KW-0812">Transmembrane</keyword>
<feature type="transmembrane region" description="Helical" evidence="1">
    <location>
        <begin position="57"/>
        <end position="79"/>
    </location>
</feature>
<organism evidence="2 3">
    <name type="scientific">Burkholderia ubonensis</name>
    <dbReference type="NCBI Taxonomy" id="101571"/>
    <lineage>
        <taxon>Bacteria</taxon>
        <taxon>Pseudomonadati</taxon>
        <taxon>Pseudomonadota</taxon>
        <taxon>Betaproteobacteria</taxon>
        <taxon>Burkholderiales</taxon>
        <taxon>Burkholderiaceae</taxon>
        <taxon>Burkholderia</taxon>
        <taxon>Burkholderia cepacia complex</taxon>
    </lineage>
</organism>
<dbReference type="AlphaFoldDB" id="A0A106QDT1"/>
<evidence type="ECO:0008006" key="4">
    <source>
        <dbReference type="Google" id="ProtNLM"/>
    </source>
</evidence>
<dbReference type="RefSeq" id="WP_060192677.1">
    <property type="nucleotide sequence ID" value="NZ_LPHD01000049.1"/>
</dbReference>
<evidence type="ECO:0000313" key="3">
    <source>
        <dbReference type="Proteomes" id="UP000060630"/>
    </source>
</evidence>
<comment type="caution">
    <text evidence="2">The sequence shown here is derived from an EMBL/GenBank/DDBJ whole genome shotgun (WGS) entry which is preliminary data.</text>
</comment>
<keyword evidence="1" id="KW-0472">Membrane</keyword>
<keyword evidence="1" id="KW-1133">Transmembrane helix</keyword>
<protein>
    <recommendedName>
        <fullName evidence="4">DUF2335 domain-containing protein</fullName>
    </recommendedName>
</protein>
<evidence type="ECO:0000313" key="2">
    <source>
        <dbReference type="EMBL" id="KWA84279.1"/>
    </source>
</evidence>
<sequence>MDFRLFNYVRGITDLLGGWRRPFREAALESAALTRRRARECGITPEQARDLSHHEHMIGQAGFVVLALSVTASLVVLAANHTAPEWVMCLLALVPGATLLGSVWIERRMRARWGI</sequence>
<gene>
    <name evidence="2" type="ORF">WL29_23265</name>
</gene>
<proteinExistence type="predicted"/>
<name>A0A106QDT1_9BURK</name>
<dbReference type="Proteomes" id="UP000060630">
    <property type="component" value="Unassembled WGS sequence"/>
</dbReference>
<evidence type="ECO:0000256" key="1">
    <source>
        <dbReference type="SAM" id="Phobius"/>
    </source>
</evidence>
<reference evidence="2 3" key="1">
    <citation type="submission" date="2015-11" db="EMBL/GenBank/DDBJ databases">
        <title>Expanding the genomic diversity of Burkholderia species for the development of highly accurate diagnostics.</title>
        <authorList>
            <person name="Sahl J."/>
            <person name="Keim P."/>
            <person name="Wagner D."/>
        </authorList>
    </citation>
    <scope>NUCLEOTIDE SEQUENCE [LARGE SCALE GENOMIC DNA]</scope>
    <source>
        <strain evidence="2 3">MSMB2087WGS</strain>
    </source>
</reference>
<accession>A0A106QDT1</accession>
<feature type="transmembrane region" description="Helical" evidence="1">
    <location>
        <begin position="85"/>
        <end position="105"/>
    </location>
</feature>
<dbReference type="EMBL" id="LPHD01000049">
    <property type="protein sequence ID" value="KWA84279.1"/>
    <property type="molecule type" value="Genomic_DNA"/>
</dbReference>